<evidence type="ECO:0000313" key="2">
    <source>
        <dbReference type="Proteomes" id="UP000030745"/>
    </source>
</evidence>
<evidence type="ECO:0000313" key="1">
    <source>
        <dbReference type="EMBL" id="KDO25480.1"/>
    </source>
</evidence>
<reference evidence="1 2" key="1">
    <citation type="journal article" date="2013" name="PLoS Genet.">
        <title>Distinctive expansion of potential virulence genes in the genome of the oomycete fish pathogen Saprolegnia parasitica.</title>
        <authorList>
            <person name="Jiang R.H."/>
            <person name="de Bruijn I."/>
            <person name="Haas B.J."/>
            <person name="Belmonte R."/>
            <person name="Lobach L."/>
            <person name="Christie J."/>
            <person name="van den Ackerveken G."/>
            <person name="Bottin A."/>
            <person name="Bulone V."/>
            <person name="Diaz-Moreno S.M."/>
            <person name="Dumas B."/>
            <person name="Fan L."/>
            <person name="Gaulin E."/>
            <person name="Govers F."/>
            <person name="Grenville-Briggs L.J."/>
            <person name="Horner N.R."/>
            <person name="Levin J.Z."/>
            <person name="Mammella M."/>
            <person name="Meijer H.J."/>
            <person name="Morris P."/>
            <person name="Nusbaum C."/>
            <person name="Oome S."/>
            <person name="Phillips A.J."/>
            <person name="van Rooyen D."/>
            <person name="Rzeszutek E."/>
            <person name="Saraiva M."/>
            <person name="Secombes C.J."/>
            <person name="Seidl M.F."/>
            <person name="Snel B."/>
            <person name="Stassen J.H."/>
            <person name="Sykes S."/>
            <person name="Tripathy S."/>
            <person name="van den Berg H."/>
            <person name="Vega-Arreguin J.C."/>
            <person name="Wawra S."/>
            <person name="Young S.K."/>
            <person name="Zeng Q."/>
            <person name="Dieguez-Uribeondo J."/>
            <person name="Russ C."/>
            <person name="Tyler B.M."/>
            <person name="van West P."/>
        </authorList>
    </citation>
    <scope>NUCLEOTIDE SEQUENCE [LARGE SCALE GENOMIC DNA]</scope>
    <source>
        <strain evidence="1 2">CBS 223.65</strain>
    </source>
</reference>
<protein>
    <submittedName>
        <fullName evidence="1">Uncharacterized protein</fullName>
    </submittedName>
</protein>
<dbReference type="AlphaFoldDB" id="A0A067C8I7"/>
<proteinExistence type="predicted"/>
<dbReference type="RefSeq" id="XP_012203905.1">
    <property type="nucleotide sequence ID" value="XM_012348515.1"/>
</dbReference>
<dbReference type="EMBL" id="KK583232">
    <property type="protein sequence ID" value="KDO25480.1"/>
    <property type="molecule type" value="Genomic_DNA"/>
</dbReference>
<dbReference type="GeneID" id="24131588"/>
<dbReference type="KEGG" id="spar:SPRG_09423"/>
<dbReference type="Proteomes" id="UP000030745">
    <property type="component" value="Unassembled WGS sequence"/>
</dbReference>
<dbReference type="VEuPathDB" id="FungiDB:SPRG_09423"/>
<sequence length="215" mass="23660">MSMQNVALSAQHMQLLQAGLLDPNDDYPILHPLHSTQFGNPSPHAGLSTLLALAFQHHKAKLGRRLSRSIDGAVNILRGYVLCQLVAAKDVKLALELLAAFPERNMLALPPTDDMCVYAIDNAVRAQRAAAETMLQRDLSKSSKGATDTAAFNRSLTMVRLLHEFRNDGCTYRAFNCREGARIPGYLAFLNRNLPQDRHCTGPLKRDPADGCAIQ</sequence>
<gene>
    <name evidence="1" type="ORF">SPRG_09423</name>
</gene>
<keyword evidence="2" id="KW-1185">Reference proteome</keyword>
<accession>A0A067C8I7</accession>
<name>A0A067C8I7_SAPPC</name>
<organism evidence="1 2">
    <name type="scientific">Saprolegnia parasitica (strain CBS 223.65)</name>
    <dbReference type="NCBI Taxonomy" id="695850"/>
    <lineage>
        <taxon>Eukaryota</taxon>
        <taxon>Sar</taxon>
        <taxon>Stramenopiles</taxon>
        <taxon>Oomycota</taxon>
        <taxon>Saprolegniomycetes</taxon>
        <taxon>Saprolegniales</taxon>
        <taxon>Saprolegniaceae</taxon>
        <taxon>Saprolegnia</taxon>
    </lineage>
</organism>